<proteinExistence type="predicted"/>
<name>A0A4R5XHS6_9AGAM</name>
<dbReference type="InterPro" id="IPR046528">
    <property type="entry name" value="DUF6593"/>
</dbReference>
<organism evidence="3 4">
    <name type="scientific">Rickenella mellea</name>
    <dbReference type="NCBI Taxonomy" id="50990"/>
    <lineage>
        <taxon>Eukaryota</taxon>
        <taxon>Fungi</taxon>
        <taxon>Dikarya</taxon>
        <taxon>Basidiomycota</taxon>
        <taxon>Agaricomycotina</taxon>
        <taxon>Agaricomycetes</taxon>
        <taxon>Hymenochaetales</taxon>
        <taxon>Rickenellaceae</taxon>
        <taxon>Rickenella</taxon>
    </lineage>
</organism>
<sequence length="280" mass="30108">MSFGRGSVHGNPYRQGGWSGINPWSPWPSPSPSPAPSLPASQSSPHSSVPPTPSSSSNQSLPQTSTSGASASSSVSPPTALLAGTSGFNPAQTAHGVLPLQHPPGLNLGPLLQAGSVAYRFLYRTSRSNFFVADSGNRNVYRVFTDAQTQRTIITNHNGMPIARINWAASRTVPPLVDVRGRTILASEWLSPVSGNVPLRSMRTRGTEYRWQSDGRRFTAWKILASPATSPSGVIGIVNRLQECFEMRLMRQALMVNDELLDDLIVAFVTLEGKLFVGLS</sequence>
<reference evidence="3 4" key="1">
    <citation type="submission" date="2018-06" db="EMBL/GenBank/DDBJ databases">
        <title>A transcriptomic atlas of mushroom development highlights an independent origin of complex multicellularity.</title>
        <authorList>
            <consortium name="DOE Joint Genome Institute"/>
            <person name="Krizsan K."/>
            <person name="Almasi E."/>
            <person name="Merenyi Z."/>
            <person name="Sahu N."/>
            <person name="Viragh M."/>
            <person name="Koszo T."/>
            <person name="Mondo S."/>
            <person name="Kiss B."/>
            <person name="Balint B."/>
            <person name="Kues U."/>
            <person name="Barry K."/>
            <person name="Hegedus J.C."/>
            <person name="Henrissat B."/>
            <person name="Johnson J."/>
            <person name="Lipzen A."/>
            <person name="Ohm R."/>
            <person name="Nagy I."/>
            <person name="Pangilinan J."/>
            <person name="Yan J."/>
            <person name="Xiong Y."/>
            <person name="Grigoriev I.V."/>
            <person name="Hibbett D.S."/>
            <person name="Nagy L.G."/>
        </authorList>
    </citation>
    <scope>NUCLEOTIDE SEQUENCE [LARGE SCALE GENOMIC DNA]</scope>
    <source>
        <strain evidence="3 4">SZMC22713</strain>
    </source>
</reference>
<feature type="compositionally biased region" description="Pro residues" evidence="1">
    <location>
        <begin position="25"/>
        <end position="37"/>
    </location>
</feature>
<accession>A0A4R5XHS6</accession>
<feature type="compositionally biased region" description="Low complexity" evidence="1">
    <location>
        <begin position="54"/>
        <end position="80"/>
    </location>
</feature>
<dbReference type="EMBL" id="ML170156">
    <property type="protein sequence ID" value="TDL30006.1"/>
    <property type="molecule type" value="Genomic_DNA"/>
</dbReference>
<feature type="domain" description="DUF6593" evidence="2">
    <location>
        <begin position="132"/>
        <end position="274"/>
    </location>
</feature>
<dbReference type="AlphaFoldDB" id="A0A4R5XHS6"/>
<dbReference type="VEuPathDB" id="FungiDB:BD410DRAFT_893191"/>
<evidence type="ECO:0000313" key="3">
    <source>
        <dbReference type="EMBL" id="TDL30006.1"/>
    </source>
</evidence>
<keyword evidence="4" id="KW-1185">Reference proteome</keyword>
<feature type="region of interest" description="Disordered" evidence="1">
    <location>
        <begin position="1"/>
        <end position="87"/>
    </location>
</feature>
<dbReference type="Pfam" id="PF20236">
    <property type="entry name" value="DUF6593"/>
    <property type="match status" value="1"/>
</dbReference>
<evidence type="ECO:0000256" key="1">
    <source>
        <dbReference type="SAM" id="MobiDB-lite"/>
    </source>
</evidence>
<gene>
    <name evidence="3" type="ORF">BD410DRAFT_893191</name>
</gene>
<evidence type="ECO:0000259" key="2">
    <source>
        <dbReference type="Pfam" id="PF20236"/>
    </source>
</evidence>
<evidence type="ECO:0000313" key="4">
    <source>
        <dbReference type="Proteomes" id="UP000294933"/>
    </source>
</evidence>
<dbReference type="Proteomes" id="UP000294933">
    <property type="component" value="Unassembled WGS sequence"/>
</dbReference>
<dbReference type="OrthoDB" id="3191568at2759"/>
<feature type="compositionally biased region" description="Low complexity" evidence="1">
    <location>
        <begin position="38"/>
        <end position="47"/>
    </location>
</feature>
<protein>
    <recommendedName>
        <fullName evidence="2">DUF6593 domain-containing protein</fullName>
    </recommendedName>
</protein>